<evidence type="ECO:0000313" key="2">
    <source>
        <dbReference type="Proteomes" id="UP000053647"/>
    </source>
</evidence>
<protein>
    <submittedName>
        <fullName evidence="1">Uncharacterized protein</fullName>
    </submittedName>
</protein>
<dbReference type="AlphaFoldDB" id="A0A0C9TLF8"/>
<sequence length="219" mass="24323">MVEVDAKYIQGMINNPDQQPNTTINHWIAGILLFTFTLHHILANKHTGPDGLSRRPPTADDPCLDDDHEEWLDDAYSFAVALLNDRDPPISTPYTPPPPMASCFLAPADIDLHEAQTHIPPSDIDPCETQIPHSPKALAREAKVKAIQVFLKTHARPPGLSDADYASFVNSASHFFLLAGHLFRKDPHGHHQLYPPAHERLSLIKQAHDDLGHKGVFTV</sequence>
<dbReference type="EMBL" id="KN819693">
    <property type="protein sequence ID" value="KIJ08136.1"/>
    <property type="molecule type" value="Genomic_DNA"/>
</dbReference>
<reference evidence="2" key="2">
    <citation type="submission" date="2015-01" db="EMBL/GenBank/DDBJ databases">
        <title>Evolutionary Origins and Diversification of the Mycorrhizal Mutualists.</title>
        <authorList>
            <consortium name="DOE Joint Genome Institute"/>
            <consortium name="Mycorrhizal Genomics Consortium"/>
            <person name="Kohler A."/>
            <person name="Kuo A."/>
            <person name="Nagy L.G."/>
            <person name="Floudas D."/>
            <person name="Copeland A."/>
            <person name="Barry K.W."/>
            <person name="Cichocki N."/>
            <person name="Veneault-Fourrey C."/>
            <person name="LaButti K."/>
            <person name="Lindquist E.A."/>
            <person name="Lipzen A."/>
            <person name="Lundell T."/>
            <person name="Morin E."/>
            <person name="Murat C."/>
            <person name="Riley R."/>
            <person name="Ohm R."/>
            <person name="Sun H."/>
            <person name="Tunlid A."/>
            <person name="Henrissat B."/>
            <person name="Grigoriev I.V."/>
            <person name="Hibbett D.S."/>
            <person name="Martin F."/>
        </authorList>
    </citation>
    <scope>NUCLEOTIDE SEQUENCE [LARGE SCALE GENOMIC DNA]</scope>
    <source>
        <strain evidence="2">ATCC 200175</strain>
    </source>
</reference>
<dbReference type="Gene3D" id="1.10.340.70">
    <property type="match status" value="1"/>
</dbReference>
<dbReference type="Proteomes" id="UP000053647">
    <property type="component" value="Unassembled WGS sequence"/>
</dbReference>
<evidence type="ECO:0000313" key="1">
    <source>
        <dbReference type="EMBL" id="KIJ08136.1"/>
    </source>
</evidence>
<gene>
    <name evidence="1" type="ORF">PAXINDRAFT_18703</name>
</gene>
<organism evidence="1 2">
    <name type="scientific">Paxillus involutus ATCC 200175</name>
    <dbReference type="NCBI Taxonomy" id="664439"/>
    <lineage>
        <taxon>Eukaryota</taxon>
        <taxon>Fungi</taxon>
        <taxon>Dikarya</taxon>
        <taxon>Basidiomycota</taxon>
        <taxon>Agaricomycotina</taxon>
        <taxon>Agaricomycetes</taxon>
        <taxon>Agaricomycetidae</taxon>
        <taxon>Boletales</taxon>
        <taxon>Paxilineae</taxon>
        <taxon>Paxillaceae</taxon>
        <taxon>Paxillus</taxon>
    </lineage>
</organism>
<keyword evidence="2" id="KW-1185">Reference proteome</keyword>
<proteinExistence type="predicted"/>
<reference evidence="1 2" key="1">
    <citation type="submission" date="2014-06" db="EMBL/GenBank/DDBJ databases">
        <authorList>
            <consortium name="DOE Joint Genome Institute"/>
            <person name="Kuo A."/>
            <person name="Kohler A."/>
            <person name="Nagy L.G."/>
            <person name="Floudas D."/>
            <person name="Copeland A."/>
            <person name="Barry K.W."/>
            <person name="Cichocki N."/>
            <person name="Veneault-Fourrey C."/>
            <person name="LaButti K."/>
            <person name="Lindquist E.A."/>
            <person name="Lipzen A."/>
            <person name="Lundell T."/>
            <person name="Morin E."/>
            <person name="Murat C."/>
            <person name="Sun H."/>
            <person name="Tunlid A."/>
            <person name="Henrissat B."/>
            <person name="Grigoriev I.V."/>
            <person name="Hibbett D.S."/>
            <person name="Martin F."/>
            <person name="Nordberg H.P."/>
            <person name="Cantor M.N."/>
            <person name="Hua S.X."/>
        </authorList>
    </citation>
    <scope>NUCLEOTIDE SEQUENCE [LARGE SCALE GENOMIC DNA]</scope>
    <source>
        <strain evidence="1 2">ATCC 200175</strain>
    </source>
</reference>
<name>A0A0C9TLF8_PAXIN</name>
<dbReference type="OrthoDB" id="2691655at2759"/>
<accession>A0A0C9TLF8</accession>
<dbReference type="HOGENOM" id="CLU_102427_0_0_1"/>